<keyword evidence="3" id="KW-1185">Reference proteome</keyword>
<accession>C8X7J5</accession>
<dbReference type="InterPro" id="IPR025296">
    <property type="entry name" value="DUF4158"/>
</dbReference>
<gene>
    <name evidence="2" type="ordered locus">Namu_2596</name>
</gene>
<name>C8X7J5_NAKMY</name>
<feature type="domain" description="DUF4158" evidence="1">
    <location>
        <begin position="3"/>
        <end position="43"/>
    </location>
</feature>
<dbReference type="Proteomes" id="UP000002218">
    <property type="component" value="Chromosome"/>
</dbReference>
<dbReference type="KEGG" id="nml:Namu_2596"/>
<evidence type="ECO:0000259" key="1">
    <source>
        <dbReference type="Pfam" id="PF13700"/>
    </source>
</evidence>
<dbReference type="AlphaFoldDB" id="C8X7J5"/>
<protein>
    <recommendedName>
        <fullName evidence="1">DUF4158 domain-containing protein</fullName>
    </recommendedName>
</protein>
<dbReference type="InParanoid" id="C8X7J5"/>
<reference evidence="3" key="1">
    <citation type="submission" date="2009-09" db="EMBL/GenBank/DDBJ databases">
        <title>The complete genome of Nakamurella multipartita DSM 44233.</title>
        <authorList>
            <consortium name="US DOE Joint Genome Institute (JGI-PGF)"/>
            <person name="Lucas S."/>
            <person name="Copeland A."/>
            <person name="Lapidus A."/>
            <person name="Glavina del Rio T."/>
            <person name="Dalin E."/>
            <person name="Tice H."/>
            <person name="Bruce D."/>
            <person name="Goodwin L."/>
            <person name="Pitluck S."/>
            <person name="Kyrpides N."/>
            <person name="Mavromatis K."/>
            <person name="Ivanova N."/>
            <person name="Ovchinnikova G."/>
            <person name="Sims D."/>
            <person name="Meincke L."/>
            <person name="Brettin T."/>
            <person name="Detter J.C."/>
            <person name="Han C."/>
            <person name="Larimer F."/>
            <person name="Land M."/>
            <person name="Hauser L."/>
            <person name="Markowitz V."/>
            <person name="Cheng J.-F."/>
            <person name="Hugenholtz P."/>
            <person name="Woyke T."/>
            <person name="Wu D."/>
            <person name="Klenk H.-P."/>
            <person name="Eisen J.A."/>
        </authorList>
    </citation>
    <scope>NUCLEOTIDE SEQUENCE [LARGE SCALE GENOMIC DNA]</scope>
    <source>
        <strain evidence="3">ATCC 700099 / DSM 44233 / CIP 104796 / JCM 9543 / NBRC 105858 / Y-104</strain>
    </source>
</reference>
<evidence type="ECO:0000313" key="2">
    <source>
        <dbReference type="EMBL" id="ACV78948.1"/>
    </source>
</evidence>
<proteinExistence type="predicted"/>
<dbReference type="EMBL" id="CP001737">
    <property type="protein sequence ID" value="ACV78948.1"/>
    <property type="molecule type" value="Genomic_DNA"/>
</dbReference>
<dbReference type="HOGENOM" id="CLU_3138056_0_0_11"/>
<organism evidence="2 3">
    <name type="scientific">Nakamurella multipartita (strain ATCC 700099 / DSM 44233 / CIP 104796 / JCM 9543 / NBRC 105858 / Y-104)</name>
    <name type="common">Microsphaera multipartita</name>
    <dbReference type="NCBI Taxonomy" id="479431"/>
    <lineage>
        <taxon>Bacteria</taxon>
        <taxon>Bacillati</taxon>
        <taxon>Actinomycetota</taxon>
        <taxon>Actinomycetes</taxon>
        <taxon>Nakamurellales</taxon>
        <taxon>Nakamurellaceae</taxon>
        <taxon>Nakamurella</taxon>
    </lineage>
</organism>
<evidence type="ECO:0000313" key="3">
    <source>
        <dbReference type="Proteomes" id="UP000002218"/>
    </source>
</evidence>
<reference evidence="2 3" key="2">
    <citation type="journal article" date="2010" name="Stand. Genomic Sci.">
        <title>Complete genome sequence of Nakamurella multipartita type strain (Y-104).</title>
        <authorList>
            <person name="Tice H."/>
            <person name="Mayilraj S."/>
            <person name="Sims D."/>
            <person name="Lapidus A."/>
            <person name="Nolan M."/>
            <person name="Lucas S."/>
            <person name="Glavina Del Rio T."/>
            <person name="Copeland A."/>
            <person name="Cheng J.F."/>
            <person name="Meincke L."/>
            <person name="Bruce D."/>
            <person name="Goodwin L."/>
            <person name="Pitluck S."/>
            <person name="Ivanova N."/>
            <person name="Mavromatis K."/>
            <person name="Ovchinnikova G."/>
            <person name="Pati A."/>
            <person name="Chen A."/>
            <person name="Palaniappan K."/>
            <person name="Land M."/>
            <person name="Hauser L."/>
            <person name="Chang Y.J."/>
            <person name="Jeffries C.D."/>
            <person name="Detter J.C."/>
            <person name="Brettin T."/>
            <person name="Rohde M."/>
            <person name="Goker M."/>
            <person name="Bristow J."/>
            <person name="Eisen J.A."/>
            <person name="Markowitz V."/>
            <person name="Hugenholtz P."/>
            <person name="Kyrpides N.C."/>
            <person name="Klenk H.P."/>
            <person name="Chen F."/>
        </authorList>
    </citation>
    <scope>NUCLEOTIDE SEQUENCE [LARGE SCALE GENOMIC DNA]</scope>
    <source>
        <strain evidence="3">ATCC 700099 / DSM 44233 / CIP 104796 / JCM 9543 / NBRC 105858 / Y-104</strain>
    </source>
</reference>
<dbReference type="Pfam" id="PF13700">
    <property type="entry name" value="DUF4158"/>
    <property type="match status" value="1"/>
</dbReference>
<sequence>MAGYGRFGSLSRVELERFFHLDDEDRRMIAARRRDYNRLGFIVCGNTLA</sequence>